<keyword evidence="4 11" id="KW-0479">Metal-binding</keyword>
<dbReference type="FunFam" id="2.70.98.30:FF:000003">
    <property type="entry name" value="Alpha-mannosidase"/>
    <property type="match status" value="1"/>
</dbReference>
<comment type="similarity">
    <text evidence="2 11">Belongs to the glycosyl hydrolase 38 family.</text>
</comment>
<dbReference type="InterPro" id="IPR027291">
    <property type="entry name" value="Glyco_hydro_38_N_sf"/>
</dbReference>
<dbReference type="GO" id="GO:0006013">
    <property type="term" value="P:mannose metabolic process"/>
    <property type="evidence" value="ECO:0007669"/>
    <property type="project" value="InterPro"/>
</dbReference>
<dbReference type="Pfam" id="PF21260">
    <property type="entry name" value="Laman-like_dom"/>
    <property type="match status" value="1"/>
</dbReference>
<evidence type="ECO:0000256" key="4">
    <source>
        <dbReference type="ARBA" id="ARBA00022723"/>
    </source>
</evidence>
<evidence type="ECO:0000256" key="3">
    <source>
        <dbReference type="ARBA" id="ARBA00012752"/>
    </source>
</evidence>
<dbReference type="SMART" id="SM00872">
    <property type="entry name" value="Alpha-mann_mid"/>
    <property type="match status" value="1"/>
</dbReference>
<dbReference type="InterPro" id="IPR037094">
    <property type="entry name" value="Glyco_hydro_38_cen_sf"/>
</dbReference>
<dbReference type="GO" id="GO:0005764">
    <property type="term" value="C:lysosome"/>
    <property type="evidence" value="ECO:0007669"/>
    <property type="project" value="TreeGrafter"/>
</dbReference>
<dbReference type="PANTHER" id="PTHR11607">
    <property type="entry name" value="ALPHA-MANNOSIDASE"/>
    <property type="match status" value="1"/>
</dbReference>
<dbReference type="OrthoDB" id="6503025at2759"/>
<keyword evidence="6 11" id="KW-0378">Hydrolase</keyword>
<accession>A0A7R9PTE6</accession>
<evidence type="ECO:0000256" key="6">
    <source>
        <dbReference type="ARBA" id="ARBA00022801"/>
    </source>
</evidence>
<keyword evidence="8" id="KW-1015">Disulfide bond</keyword>
<dbReference type="InterPro" id="IPR011682">
    <property type="entry name" value="Glyco_hydro_38_C"/>
</dbReference>
<keyword evidence="9" id="KW-0325">Glycoprotein</keyword>
<keyword evidence="15" id="KW-1185">Reference proteome</keyword>
<gene>
    <name evidence="14" type="ORF">OSB1V03_LOCUS124</name>
</gene>
<dbReference type="Pfam" id="PF07748">
    <property type="entry name" value="Glyco_hydro_38C"/>
    <property type="match status" value="1"/>
</dbReference>
<evidence type="ECO:0000256" key="1">
    <source>
        <dbReference type="ARBA" id="ARBA00000365"/>
    </source>
</evidence>
<dbReference type="Gene3D" id="1.20.1270.50">
    <property type="entry name" value="Glycoside hydrolase family 38, central domain"/>
    <property type="match status" value="2"/>
</dbReference>
<sequence>MKLYRCFSTGQLGWWWSGWGWGHGVCLPISVNGSTIVLSTNGTAFLLSINGTFSASLTPITNTTSPVSPSLSTTTPAPPPQPPIKPVVYNRCDNTRCTAPVPSKLNIHLVAHTHDDVGWLKTVDQYYYGAQSQHQKAGVQYIIDSMIQSLLREEHRRFIYVETAFFWKWWREQDDKYRAQVRALVNEGRLEFINGGWVMNDEAITHYQGIIDQMTWGHRRLQDMFGPCVVPRIGWQIDPFGHSRESANLLAMFGFDGLFFARLDYQDRKLRAAEKRMEFIWHGSDDIGKSADIWTHAMAGDLYNPPKGFKWEDDDNYDAEPIIDDPESEDYNVNEIVDKFVNYIREYSGNYSTNQLLIPMGTDFNFQSANKWFTNMDKLIRYTNARQSNGSHINVFYSTPTCYVAAVHQFNNSLTTKSDDFFPYASDNNTYWTGYFTSRPALKRYERVGNNFLQVCKQLDVLAGMGGAYDKEMTALREWQGVMQHHDAITGTEKQHVADDYALKLAKSIAGCERVVDRAVGKLTANSMANRTVQSLPEQLFCQQLNVSACEWTESLNTSLTVTVYNPYGQPVRHILRLPISNWSVQVLDPTGVPVNQTYVFPIPEPVLLLEERVSEAVEELVFEVSVPALGFVTYTLKRQDTGGDSRTASVVRKVERDFLVQTPGFNVVFDGYGRLQALQFRNSGRTVSLRQEFAYYRSFEGNNYGPNRASGAYVFRPERQVADVIDPNDWYYRARVVESPLLTEVHHKIKEGLSQVIRIDHRSDAIEFDYTCGPIPVADGDGKELVFRWQTNLTTGGVFYTDSNGRQTMRRRRDYRPTYNLTVTQPVSGNYYPVTNWIAIKDEATGLQLTILNDRAQGGTGFREGQIELMVHRRVLHDDGMGVGEPLDEPGVDGNGLTIRGRFWLQLATLGSATELHREAANRLMMAPVVTFSELADEPGNYHKEHRTNYTAQYNPLPRNIHLLTLERWANRTLLLRLEHFYQWNESREWSTPVRVELRDVFREFVVYDVLETTLSATENILAVRRLRFRETNTNNRFEPKRHELNTTDLSVIINPMEIRTFIVKTKPRS</sequence>
<name>A0A7R9PTE6_9ACAR</name>
<dbReference type="Pfam" id="PF09261">
    <property type="entry name" value="Alpha-mann_mid"/>
    <property type="match status" value="1"/>
</dbReference>
<evidence type="ECO:0000256" key="5">
    <source>
        <dbReference type="ARBA" id="ARBA00022729"/>
    </source>
</evidence>
<dbReference type="FunFam" id="3.20.110.10:FF:000001">
    <property type="entry name" value="Alpha-mannosidase"/>
    <property type="match status" value="1"/>
</dbReference>
<dbReference type="Gene3D" id="2.70.98.30">
    <property type="entry name" value="Golgi alpha-mannosidase II, domain 4"/>
    <property type="match status" value="1"/>
</dbReference>
<dbReference type="EMBL" id="CAJPIZ010000019">
    <property type="protein sequence ID" value="CAG2100054.1"/>
    <property type="molecule type" value="Genomic_DNA"/>
</dbReference>
<evidence type="ECO:0000313" key="15">
    <source>
        <dbReference type="Proteomes" id="UP000759131"/>
    </source>
</evidence>
<dbReference type="Gene3D" id="2.60.40.1180">
    <property type="entry name" value="Golgi alpha-mannosidase II"/>
    <property type="match status" value="1"/>
</dbReference>
<feature type="domain" description="Glycoside hydrolase family 38 central" evidence="13">
    <location>
        <begin position="430"/>
        <end position="505"/>
    </location>
</feature>
<feature type="compositionally biased region" description="Low complexity" evidence="12">
    <location>
        <begin position="65"/>
        <end position="75"/>
    </location>
</feature>
<evidence type="ECO:0000256" key="12">
    <source>
        <dbReference type="SAM" id="MobiDB-lite"/>
    </source>
</evidence>
<dbReference type="FunFam" id="1.20.1270.50:FF:000003">
    <property type="entry name" value="Alpha-mannosidase"/>
    <property type="match status" value="1"/>
</dbReference>
<keyword evidence="5" id="KW-0732">Signal</keyword>
<dbReference type="InterPro" id="IPR050843">
    <property type="entry name" value="Glycosyl_Hydrlase_38"/>
</dbReference>
<comment type="cofactor">
    <cofactor evidence="11">
        <name>Zn(2+)</name>
        <dbReference type="ChEBI" id="CHEBI:29105"/>
    </cofactor>
    <text evidence="11">Binds 1 zinc ion per subunit.</text>
</comment>
<feature type="non-terminal residue" evidence="14">
    <location>
        <position position="1"/>
    </location>
</feature>
<dbReference type="InterPro" id="IPR028995">
    <property type="entry name" value="Glyco_hydro_57/38_cen_sf"/>
</dbReference>
<comment type="catalytic activity">
    <reaction evidence="1">
        <text>Hydrolysis of terminal, non-reducing alpha-D-mannose residues in alpha-D-mannosides.</text>
        <dbReference type="EC" id="3.2.1.24"/>
    </reaction>
</comment>
<evidence type="ECO:0000313" key="14">
    <source>
        <dbReference type="EMBL" id="CAD7619624.1"/>
    </source>
</evidence>
<dbReference type="InterPro" id="IPR015341">
    <property type="entry name" value="Glyco_hydro_38_cen"/>
</dbReference>
<dbReference type="AlphaFoldDB" id="A0A7R9PTE6"/>
<dbReference type="InterPro" id="IPR000602">
    <property type="entry name" value="Glyco_hydro_38_N"/>
</dbReference>
<dbReference type="SUPFAM" id="SSF88688">
    <property type="entry name" value="Families 57/38 glycoside transferase middle domain"/>
    <property type="match status" value="1"/>
</dbReference>
<dbReference type="InterPro" id="IPR011013">
    <property type="entry name" value="Gal_mutarotase_sf_dom"/>
</dbReference>
<dbReference type="Gene3D" id="3.20.110.10">
    <property type="entry name" value="Glycoside hydrolase 38, N terminal domain"/>
    <property type="match status" value="1"/>
</dbReference>
<evidence type="ECO:0000256" key="7">
    <source>
        <dbReference type="ARBA" id="ARBA00022833"/>
    </source>
</evidence>
<protein>
    <recommendedName>
        <fullName evidence="3 11">Alpha-mannosidase</fullName>
        <ecNumber evidence="11">3.2.1.-</ecNumber>
    </recommendedName>
</protein>
<dbReference type="Pfam" id="PF17677">
    <property type="entry name" value="Glyco_hydro38C2"/>
    <property type="match status" value="1"/>
</dbReference>
<keyword evidence="10 11" id="KW-0326">Glycosidase</keyword>
<dbReference type="GO" id="GO:0046872">
    <property type="term" value="F:metal ion binding"/>
    <property type="evidence" value="ECO:0007669"/>
    <property type="project" value="UniProtKB-KW"/>
</dbReference>
<reference evidence="14" key="1">
    <citation type="submission" date="2020-11" db="EMBL/GenBank/DDBJ databases">
        <authorList>
            <person name="Tran Van P."/>
        </authorList>
    </citation>
    <scope>NUCLEOTIDE SEQUENCE</scope>
</reference>
<dbReference type="Proteomes" id="UP000759131">
    <property type="component" value="Unassembled WGS sequence"/>
</dbReference>
<evidence type="ECO:0000256" key="10">
    <source>
        <dbReference type="ARBA" id="ARBA00023295"/>
    </source>
</evidence>
<dbReference type="SUPFAM" id="SSF74650">
    <property type="entry name" value="Galactose mutarotase-like"/>
    <property type="match status" value="1"/>
</dbReference>
<evidence type="ECO:0000256" key="9">
    <source>
        <dbReference type="ARBA" id="ARBA00023180"/>
    </source>
</evidence>
<dbReference type="InterPro" id="IPR011330">
    <property type="entry name" value="Glyco_hydro/deAcase_b/a-brl"/>
</dbReference>
<organism evidence="14">
    <name type="scientific">Medioppia subpectinata</name>
    <dbReference type="NCBI Taxonomy" id="1979941"/>
    <lineage>
        <taxon>Eukaryota</taxon>
        <taxon>Metazoa</taxon>
        <taxon>Ecdysozoa</taxon>
        <taxon>Arthropoda</taxon>
        <taxon>Chelicerata</taxon>
        <taxon>Arachnida</taxon>
        <taxon>Acari</taxon>
        <taxon>Acariformes</taxon>
        <taxon>Sarcoptiformes</taxon>
        <taxon>Oribatida</taxon>
        <taxon>Brachypylina</taxon>
        <taxon>Oppioidea</taxon>
        <taxon>Oppiidae</taxon>
        <taxon>Medioppia</taxon>
    </lineage>
</organism>
<feature type="region of interest" description="Disordered" evidence="12">
    <location>
        <begin position="65"/>
        <end position="84"/>
    </location>
</feature>
<dbReference type="EMBL" id="OC854594">
    <property type="protein sequence ID" value="CAD7619624.1"/>
    <property type="molecule type" value="Genomic_DNA"/>
</dbReference>
<dbReference type="GO" id="GO:0030246">
    <property type="term" value="F:carbohydrate binding"/>
    <property type="evidence" value="ECO:0007669"/>
    <property type="project" value="InterPro"/>
</dbReference>
<dbReference type="CDD" id="cd10810">
    <property type="entry name" value="GH38N_AMII_LAM_like"/>
    <property type="match status" value="1"/>
</dbReference>
<dbReference type="InterPro" id="IPR013780">
    <property type="entry name" value="Glyco_hydro_b"/>
</dbReference>
<dbReference type="EC" id="3.2.1.-" evidence="11"/>
<dbReference type="InterPro" id="IPR041147">
    <property type="entry name" value="GH38_C"/>
</dbReference>
<evidence type="ECO:0000256" key="2">
    <source>
        <dbReference type="ARBA" id="ARBA00009792"/>
    </source>
</evidence>
<dbReference type="PANTHER" id="PTHR11607:SF3">
    <property type="entry name" value="LYSOSOMAL ALPHA-MANNOSIDASE"/>
    <property type="match status" value="1"/>
</dbReference>
<evidence type="ECO:0000256" key="8">
    <source>
        <dbReference type="ARBA" id="ARBA00023157"/>
    </source>
</evidence>
<evidence type="ECO:0000256" key="11">
    <source>
        <dbReference type="RuleBase" id="RU361199"/>
    </source>
</evidence>
<proteinExistence type="inferred from homology"/>
<dbReference type="GO" id="GO:0004559">
    <property type="term" value="F:alpha-mannosidase activity"/>
    <property type="evidence" value="ECO:0007669"/>
    <property type="project" value="UniProtKB-EC"/>
</dbReference>
<dbReference type="InterPro" id="IPR048534">
    <property type="entry name" value="Man2a1-like_dom"/>
</dbReference>
<dbReference type="SUPFAM" id="SSF88713">
    <property type="entry name" value="Glycoside hydrolase/deacetylase"/>
    <property type="match status" value="1"/>
</dbReference>
<dbReference type="Pfam" id="PF01074">
    <property type="entry name" value="Glyco_hydro_38N"/>
    <property type="match status" value="1"/>
</dbReference>
<keyword evidence="7 11" id="KW-0862">Zinc</keyword>
<evidence type="ECO:0000259" key="13">
    <source>
        <dbReference type="SMART" id="SM00872"/>
    </source>
</evidence>
<dbReference type="FunFam" id="1.20.1270.50:FF:000002">
    <property type="entry name" value="Alpha-mannosidase"/>
    <property type="match status" value="1"/>
</dbReference>
<dbReference type="Gene3D" id="2.60.40.1360">
    <property type="match status" value="1"/>
</dbReference>